<evidence type="ECO:0000313" key="1">
    <source>
        <dbReference type="EMBL" id="GHB67873.1"/>
    </source>
</evidence>
<dbReference type="AlphaFoldDB" id="A0A8J3G8N1"/>
<proteinExistence type="predicted"/>
<dbReference type="EMBL" id="BMXF01000002">
    <property type="protein sequence ID" value="GHB67873.1"/>
    <property type="molecule type" value="Genomic_DNA"/>
</dbReference>
<dbReference type="Proteomes" id="UP000598271">
    <property type="component" value="Unassembled WGS sequence"/>
</dbReference>
<keyword evidence="2" id="KW-1185">Reference proteome</keyword>
<sequence length="51" mass="5528">MGYPVLAEGELNISGHCLLGARAAFQGYENGETTLMLGVNFGYRFHAGCYK</sequence>
<evidence type="ECO:0000313" key="2">
    <source>
        <dbReference type="Proteomes" id="UP000598271"/>
    </source>
</evidence>
<dbReference type="RefSeq" id="WP_189564447.1">
    <property type="nucleotide sequence ID" value="NZ_BMXF01000002.1"/>
</dbReference>
<protein>
    <submittedName>
        <fullName evidence="1">Uncharacterized protein</fullName>
    </submittedName>
</protein>
<reference evidence="1 2" key="1">
    <citation type="journal article" date="2014" name="Int. J. Syst. Evol. Microbiol.">
        <title>Complete genome sequence of Corynebacterium casei LMG S-19264T (=DSM 44701T), isolated from a smear-ripened cheese.</title>
        <authorList>
            <consortium name="US DOE Joint Genome Institute (JGI-PGF)"/>
            <person name="Walter F."/>
            <person name="Albersmeier A."/>
            <person name="Kalinowski J."/>
            <person name="Ruckert C."/>
        </authorList>
    </citation>
    <scope>NUCLEOTIDE SEQUENCE [LARGE SCALE GENOMIC DNA]</scope>
    <source>
        <strain evidence="1 2">KCTC 12866</strain>
    </source>
</reference>
<organism evidence="1 2">
    <name type="scientific">Persicitalea jodogahamensis</name>
    <dbReference type="NCBI Taxonomy" id="402147"/>
    <lineage>
        <taxon>Bacteria</taxon>
        <taxon>Pseudomonadati</taxon>
        <taxon>Bacteroidota</taxon>
        <taxon>Cytophagia</taxon>
        <taxon>Cytophagales</taxon>
        <taxon>Spirosomataceae</taxon>
        <taxon>Persicitalea</taxon>
    </lineage>
</organism>
<gene>
    <name evidence="1" type="ORF">GCM10007390_21490</name>
</gene>
<comment type="caution">
    <text evidence="1">The sequence shown here is derived from an EMBL/GenBank/DDBJ whole genome shotgun (WGS) entry which is preliminary data.</text>
</comment>
<name>A0A8J3G8N1_9BACT</name>
<accession>A0A8J3G8N1</accession>